<dbReference type="AlphaFoldDB" id="A0A414ATQ0"/>
<dbReference type="EMBL" id="QSHZ01000018">
    <property type="protein sequence ID" value="RHC54923.1"/>
    <property type="molecule type" value="Genomic_DNA"/>
</dbReference>
<evidence type="ECO:0000313" key="1">
    <source>
        <dbReference type="EMBL" id="RHC54923.1"/>
    </source>
</evidence>
<comment type="caution">
    <text evidence="1">The sequence shown here is derived from an EMBL/GenBank/DDBJ whole genome shotgun (WGS) entry which is preliminary data.</text>
</comment>
<sequence length="70" mass="8124">MGRLITGRRSIMQNSDSVLKRTGKGDCIMCIYNEETKRKYNPLLTIHAIRGKVNIINLNKKHHESEQNEQ</sequence>
<reference evidence="1 2" key="1">
    <citation type="submission" date="2018-08" db="EMBL/GenBank/DDBJ databases">
        <title>A genome reference for cultivated species of the human gut microbiota.</title>
        <authorList>
            <person name="Zou Y."/>
            <person name="Xue W."/>
            <person name="Luo G."/>
        </authorList>
    </citation>
    <scope>NUCLEOTIDE SEQUENCE [LARGE SCALE GENOMIC DNA]</scope>
    <source>
        <strain evidence="1 2">AM35-14</strain>
    </source>
</reference>
<accession>A0A414ATQ0</accession>
<proteinExistence type="predicted"/>
<name>A0A414ATQ0_9FIRM</name>
<gene>
    <name evidence="1" type="ORF">DW839_17360</name>
</gene>
<dbReference type="Proteomes" id="UP000283975">
    <property type="component" value="Unassembled WGS sequence"/>
</dbReference>
<organism evidence="1 2">
    <name type="scientific">Enterocloster bolteae</name>
    <dbReference type="NCBI Taxonomy" id="208479"/>
    <lineage>
        <taxon>Bacteria</taxon>
        <taxon>Bacillati</taxon>
        <taxon>Bacillota</taxon>
        <taxon>Clostridia</taxon>
        <taxon>Lachnospirales</taxon>
        <taxon>Lachnospiraceae</taxon>
        <taxon>Enterocloster</taxon>
    </lineage>
</organism>
<evidence type="ECO:0000313" key="2">
    <source>
        <dbReference type="Proteomes" id="UP000283975"/>
    </source>
</evidence>
<protein>
    <submittedName>
        <fullName evidence="1">Uncharacterized protein</fullName>
    </submittedName>
</protein>